<feature type="domain" description="UspA" evidence="2">
    <location>
        <begin position="30"/>
        <end position="149"/>
    </location>
</feature>
<comment type="similarity">
    <text evidence="1">Belongs to the universal stress protein A family.</text>
</comment>
<keyword evidence="4" id="KW-1185">Reference proteome</keyword>
<dbReference type="Pfam" id="PF00582">
    <property type="entry name" value="Usp"/>
    <property type="match status" value="1"/>
</dbReference>
<proteinExistence type="inferred from homology"/>
<dbReference type="PANTHER" id="PTHR46268:SF6">
    <property type="entry name" value="UNIVERSAL STRESS PROTEIN UP12"/>
    <property type="match status" value="1"/>
</dbReference>
<sequence>SNAEKVVRNSEIPVLVIKDRKKRLDVNEFVFATDLDPQSSNALKEAAEFAKGTGCNLHLLYVNTPSNFLNTQKAESKVKEYLKNINVEPADYTIYNDFSIEEGVFNFTKDIKGDLIGMATHGRRGISHFFNGSVSEDIVNHSSLPVVTFRIK</sequence>
<gene>
    <name evidence="3" type="ORF">FNJ87_07210</name>
</gene>
<feature type="non-terminal residue" evidence="3">
    <location>
        <position position="1"/>
    </location>
</feature>
<dbReference type="Gene3D" id="3.40.50.12370">
    <property type="match status" value="1"/>
</dbReference>
<dbReference type="PANTHER" id="PTHR46268">
    <property type="entry name" value="STRESS RESPONSE PROTEIN NHAX"/>
    <property type="match status" value="1"/>
</dbReference>
<comment type="caution">
    <text evidence="3">The sequence shown here is derived from an EMBL/GenBank/DDBJ whole genome shotgun (WGS) entry which is preliminary data.</text>
</comment>
<dbReference type="EMBL" id="JADKYU010000370">
    <property type="protein sequence ID" value="MBF4984122.1"/>
    <property type="molecule type" value="Genomic_DNA"/>
</dbReference>
<evidence type="ECO:0000259" key="2">
    <source>
        <dbReference type="Pfam" id="PF00582"/>
    </source>
</evidence>
<name>A0ABS0A448_9FLAO</name>
<dbReference type="Proteomes" id="UP001194729">
    <property type="component" value="Unassembled WGS sequence"/>
</dbReference>
<dbReference type="SUPFAM" id="SSF52402">
    <property type="entry name" value="Adenine nucleotide alpha hydrolases-like"/>
    <property type="match status" value="1"/>
</dbReference>
<accession>A0ABS0A448</accession>
<protein>
    <submittedName>
        <fullName evidence="3">Universal stress protein</fullName>
    </submittedName>
</protein>
<dbReference type="CDD" id="cd00293">
    <property type="entry name" value="USP-like"/>
    <property type="match status" value="1"/>
</dbReference>
<dbReference type="InterPro" id="IPR006016">
    <property type="entry name" value="UspA"/>
</dbReference>
<evidence type="ECO:0000256" key="1">
    <source>
        <dbReference type="ARBA" id="ARBA00008791"/>
    </source>
</evidence>
<reference evidence="3 4" key="1">
    <citation type="submission" date="2020-11" db="EMBL/GenBank/DDBJ databases">
        <title>P. mediterranea TC4 genome.</title>
        <authorList>
            <person name="Molmeret M."/>
        </authorList>
    </citation>
    <scope>NUCLEOTIDE SEQUENCE [LARGE SCALE GENOMIC DNA]</scope>
    <source>
        <strain evidence="3 4">TC4</strain>
    </source>
</reference>
<dbReference type="PRINTS" id="PR01438">
    <property type="entry name" value="UNVRSLSTRESS"/>
</dbReference>
<evidence type="ECO:0000313" key="4">
    <source>
        <dbReference type="Proteomes" id="UP001194729"/>
    </source>
</evidence>
<organism evidence="3 4">
    <name type="scientific">Nonlabens mediterrranea</name>
    <dbReference type="NCBI Taxonomy" id="1419947"/>
    <lineage>
        <taxon>Bacteria</taxon>
        <taxon>Pseudomonadati</taxon>
        <taxon>Bacteroidota</taxon>
        <taxon>Flavobacteriia</taxon>
        <taxon>Flavobacteriales</taxon>
        <taxon>Flavobacteriaceae</taxon>
        <taxon>Nonlabens</taxon>
    </lineage>
</organism>
<dbReference type="InterPro" id="IPR006015">
    <property type="entry name" value="Universal_stress_UspA"/>
</dbReference>
<evidence type="ECO:0000313" key="3">
    <source>
        <dbReference type="EMBL" id="MBF4984122.1"/>
    </source>
</evidence>